<dbReference type="RefSeq" id="WP_071078062.1">
    <property type="nucleotide sequence ID" value="NZ_LFKP01000008.1"/>
</dbReference>
<reference evidence="1 2" key="1">
    <citation type="submission" date="2015-06" db="EMBL/GenBank/DDBJ databases">
        <title>Draft genome sequencing of a biphenyl-degrading bacterium, Janthinobacterium lividum MEG1.</title>
        <authorList>
            <person name="Shimodaira J."/>
            <person name="Hatta T."/>
        </authorList>
    </citation>
    <scope>NUCLEOTIDE SEQUENCE [LARGE SCALE GENOMIC DNA]</scope>
    <source>
        <strain evidence="1 2">MEG1</strain>
    </source>
</reference>
<dbReference type="EMBL" id="LFKP01000008">
    <property type="protein sequence ID" value="OHV96529.1"/>
    <property type="molecule type" value="Genomic_DNA"/>
</dbReference>
<accession>A0A1S1U900</accession>
<proteinExistence type="predicted"/>
<dbReference type="AlphaFoldDB" id="A0A1S1U900"/>
<organism evidence="1 2">
    <name type="scientific">Janthinobacterium lividum</name>
    <dbReference type="NCBI Taxonomy" id="29581"/>
    <lineage>
        <taxon>Bacteria</taxon>
        <taxon>Pseudomonadati</taxon>
        <taxon>Pseudomonadota</taxon>
        <taxon>Betaproteobacteria</taxon>
        <taxon>Burkholderiales</taxon>
        <taxon>Oxalobacteraceae</taxon>
        <taxon>Janthinobacterium</taxon>
    </lineage>
</organism>
<evidence type="ECO:0000313" key="1">
    <source>
        <dbReference type="EMBL" id="OHV96529.1"/>
    </source>
</evidence>
<dbReference type="Proteomes" id="UP000179840">
    <property type="component" value="Unassembled WGS sequence"/>
</dbReference>
<name>A0A1S1U900_9BURK</name>
<protein>
    <submittedName>
        <fullName evidence="1">Uncharacterized protein</fullName>
    </submittedName>
</protein>
<comment type="caution">
    <text evidence="1">The sequence shown here is derived from an EMBL/GenBank/DDBJ whole genome shotgun (WGS) entry which is preliminary data.</text>
</comment>
<evidence type="ECO:0000313" key="2">
    <source>
        <dbReference type="Proteomes" id="UP000179840"/>
    </source>
</evidence>
<gene>
    <name evidence="1" type="ORF">AKG95_17530</name>
</gene>
<sequence length="236" mass="26305">MPKNRILSDHKRIGKRLVPPIMQLPNVVATSFRDEVLPDLIWLATLFRKLDDRTAVNLSIDFVKLCSSALPEKSPPLIKLGNFDELSTDSKDLILAKFKEWPGRKLLLSTLGYQAELFPDYPLAFLFDDEWKGGSASIAQLKDDVTVLLDRYAYPATKVQVTALVALATSGKLFFAKGVEIPDFDAIFTSPDSDAAKRAASFARANLNAGVGLEEGRSERWVSSFWHQSHYLEGCE</sequence>